<dbReference type="PROSITE" id="PS51186">
    <property type="entry name" value="GNAT"/>
    <property type="match status" value="1"/>
</dbReference>
<dbReference type="SUPFAM" id="SSF55729">
    <property type="entry name" value="Acyl-CoA N-acyltransferases (Nat)"/>
    <property type="match status" value="1"/>
</dbReference>
<sequence>MSSVSIRPATLSDLPGIHAIYSHYVHNSVLTFLIHEPPLSYIAGIYNSTRSRGLPFYVAHIDQLRESKEKIIGYACASPFRGNLLGYASTVELTLFIHPEHQSQGVGSRLFSSIVSSLQGETRHLAREFEDDPTREVRYEADGGQGARVKTLLAIMAVDIDGKAKGMGLRDWYVQRGFTEVGRLKEVGFKKGRWIDVIQLQYTLH</sequence>
<dbReference type="InterPro" id="IPR016181">
    <property type="entry name" value="Acyl_CoA_acyltransferase"/>
</dbReference>
<dbReference type="Gene3D" id="3.40.630.30">
    <property type="match status" value="1"/>
</dbReference>
<feature type="domain" description="N-acetyltransferase" evidence="1">
    <location>
        <begin position="4"/>
        <end position="205"/>
    </location>
</feature>
<dbReference type="EMBL" id="DS268109">
    <property type="protein sequence ID" value="KMM66491.1"/>
    <property type="molecule type" value="Genomic_DNA"/>
</dbReference>
<dbReference type="Proteomes" id="UP000054567">
    <property type="component" value="Unassembled WGS sequence"/>
</dbReference>
<accession>A0A0J6F0T7</accession>
<evidence type="ECO:0000313" key="3">
    <source>
        <dbReference type="Proteomes" id="UP000054567"/>
    </source>
</evidence>
<evidence type="ECO:0000313" key="2">
    <source>
        <dbReference type="EMBL" id="KMM66491.1"/>
    </source>
</evidence>
<dbReference type="OrthoDB" id="2129362at2759"/>
<organism evidence="2 3">
    <name type="scientific">Coccidioides posadasii RMSCC 3488</name>
    <dbReference type="NCBI Taxonomy" id="454284"/>
    <lineage>
        <taxon>Eukaryota</taxon>
        <taxon>Fungi</taxon>
        <taxon>Dikarya</taxon>
        <taxon>Ascomycota</taxon>
        <taxon>Pezizomycotina</taxon>
        <taxon>Eurotiomycetes</taxon>
        <taxon>Eurotiomycetidae</taxon>
        <taxon>Onygenales</taxon>
        <taxon>Onygenaceae</taxon>
        <taxon>Coccidioides</taxon>
    </lineage>
</organism>
<protein>
    <recommendedName>
        <fullName evidence="1">N-acetyltransferase domain-containing protein</fullName>
    </recommendedName>
</protein>
<dbReference type="GO" id="GO:0016747">
    <property type="term" value="F:acyltransferase activity, transferring groups other than amino-acyl groups"/>
    <property type="evidence" value="ECO:0007669"/>
    <property type="project" value="InterPro"/>
</dbReference>
<dbReference type="VEuPathDB" id="FungiDB:CPAG_02830"/>
<proteinExistence type="predicted"/>
<reference evidence="3" key="3">
    <citation type="journal article" date="2010" name="Genome Res.">
        <title>Population genomic sequencing of Coccidioides fungi reveals recent hybridization and transposon control.</title>
        <authorList>
            <person name="Neafsey D.E."/>
            <person name="Barker B.M."/>
            <person name="Sharpton T.J."/>
            <person name="Stajich J.E."/>
            <person name="Park D.J."/>
            <person name="Whiston E."/>
            <person name="Hung C.-Y."/>
            <person name="McMahan C."/>
            <person name="White J."/>
            <person name="Sykes S."/>
            <person name="Heiman D."/>
            <person name="Young S."/>
            <person name="Zeng Q."/>
            <person name="Abouelleil A."/>
            <person name="Aftuck L."/>
            <person name="Bessette D."/>
            <person name="Brown A."/>
            <person name="FitzGerald M."/>
            <person name="Lui A."/>
            <person name="Macdonald J.P."/>
            <person name="Priest M."/>
            <person name="Orbach M.J."/>
            <person name="Galgiani J.N."/>
            <person name="Kirkland T.N."/>
            <person name="Cole G.T."/>
            <person name="Birren B.W."/>
            <person name="Henn M.R."/>
            <person name="Taylor J.W."/>
            <person name="Rounsley S.D."/>
        </authorList>
    </citation>
    <scope>NUCLEOTIDE SEQUENCE [LARGE SCALE GENOMIC DNA]</scope>
    <source>
        <strain evidence="3">RMSCC 3488</strain>
    </source>
</reference>
<reference evidence="2 3" key="1">
    <citation type="submission" date="2007-06" db="EMBL/GenBank/DDBJ databases">
        <title>The Genome Sequence of Coccidioides posadasii RMSCC_3488.</title>
        <authorList>
            <consortium name="Coccidioides Genome Resources Consortium"/>
            <consortium name="The Broad Institute Genome Sequencing Platform"/>
            <person name="Henn M.R."/>
            <person name="Sykes S."/>
            <person name="Young S."/>
            <person name="Jaffe D."/>
            <person name="Berlin A."/>
            <person name="Alvarez P."/>
            <person name="Butler J."/>
            <person name="Gnerre S."/>
            <person name="Grabherr M."/>
            <person name="Mauceli E."/>
            <person name="Brockman W."/>
            <person name="Kodira C."/>
            <person name="Alvarado L."/>
            <person name="Zeng Q."/>
            <person name="Crawford M."/>
            <person name="Antoine C."/>
            <person name="Devon K."/>
            <person name="Galgiani J."/>
            <person name="Orsborn K."/>
            <person name="Lewis M.L."/>
            <person name="Nusbaum C."/>
            <person name="Galagan J."/>
            <person name="Birren B."/>
        </authorList>
    </citation>
    <scope>NUCLEOTIDE SEQUENCE [LARGE SCALE GENOMIC DNA]</scope>
    <source>
        <strain evidence="2 3">RMSCC 3488</strain>
    </source>
</reference>
<name>A0A0J6F0T7_COCPO</name>
<reference evidence="3" key="2">
    <citation type="journal article" date="2009" name="Genome Res.">
        <title>Comparative genomic analyses of the human fungal pathogens Coccidioides and their relatives.</title>
        <authorList>
            <person name="Sharpton T.J."/>
            <person name="Stajich J.E."/>
            <person name="Rounsley S.D."/>
            <person name="Gardner M.J."/>
            <person name="Wortman J.R."/>
            <person name="Jordar V.S."/>
            <person name="Maiti R."/>
            <person name="Kodira C.D."/>
            <person name="Neafsey D.E."/>
            <person name="Zeng Q."/>
            <person name="Hung C.-Y."/>
            <person name="McMahan C."/>
            <person name="Muszewska A."/>
            <person name="Grynberg M."/>
            <person name="Mandel M.A."/>
            <person name="Kellner E.M."/>
            <person name="Barker B.M."/>
            <person name="Galgiani J.N."/>
            <person name="Orbach M.J."/>
            <person name="Kirkland T.N."/>
            <person name="Cole G.T."/>
            <person name="Henn M.R."/>
            <person name="Birren B.W."/>
            <person name="Taylor J.W."/>
        </authorList>
    </citation>
    <scope>NUCLEOTIDE SEQUENCE [LARGE SCALE GENOMIC DNA]</scope>
    <source>
        <strain evidence="3">RMSCC 3488</strain>
    </source>
</reference>
<dbReference type="Pfam" id="PF13508">
    <property type="entry name" value="Acetyltransf_7"/>
    <property type="match status" value="1"/>
</dbReference>
<gene>
    <name evidence="2" type="ORF">CPAG_02830</name>
</gene>
<dbReference type="AlphaFoldDB" id="A0A0J6F0T7"/>
<evidence type="ECO:0000259" key="1">
    <source>
        <dbReference type="PROSITE" id="PS51186"/>
    </source>
</evidence>
<dbReference type="CDD" id="cd04301">
    <property type="entry name" value="NAT_SF"/>
    <property type="match status" value="1"/>
</dbReference>
<dbReference type="InterPro" id="IPR000182">
    <property type="entry name" value="GNAT_dom"/>
</dbReference>